<dbReference type="RefSeq" id="WP_073592548.1">
    <property type="nucleotide sequence ID" value="NZ_MRCE01000005.1"/>
</dbReference>
<dbReference type="PANTHER" id="PTHR35467">
    <property type="match status" value="1"/>
</dbReference>
<dbReference type="EMBL" id="MRCE01000005">
    <property type="protein sequence ID" value="OKH39295.1"/>
    <property type="molecule type" value="Genomic_DNA"/>
</dbReference>
<gene>
    <name evidence="1" type="ORF">NIES2119_06005</name>
</gene>
<proteinExistence type="predicted"/>
<protein>
    <submittedName>
        <fullName evidence="1">Acetoacetate decarboxylase</fullName>
    </submittedName>
</protein>
<dbReference type="InterPro" id="IPR039343">
    <property type="entry name" value="NDX1-like"/>
</dbReference>
<dbReference type="InterPro" id="IPR023375">
    <property type="entry name" value="ADC_dom_sf"/>
</dbReference>
<evidence type="ECO:0000313" key="2">
    <source>
        <dbReference type="Proteomes" id="UP000185860"/>
    </source>
</evidence>
<organism evidence="1 2">
    <name type="scientific">[Phormidium ambiguum] IAM M-71</name>
    <dbReference type="NCBI Taxonomy" id="454136"/>
    <lineage>
        <taxon>Bacteria</taxon>
        <taxon>Bacillati</taxon>
        <taxon>Cyanobacteriota</taxon>
        <taxon>Cyanophyceae</taxon>
        <taxon>Oscillatoriophycideae</taxon>
        <taxon>Aerosakkonematales</taxon>
        <taxon>Aerosakkonemataceae</taxon>
        <taxon>Floridanema</taxon>
    </lineage>
</organism>
<comment type="caution">
    <text evidence="1">The sequence shown here is derived from an EMBL/GenBank/DDBJ whole genome shotgun (WGS) entry which is preliminary data.</text>
</comment>
<dbReference type="SUPFAM" id="SSF160104">
    <property type="entry name" value="Acetoacetate decarboxylase-like"/>
    <property type="match status" value="1"/>
</dbReference>
<dbReference type="PANTHER" id="PTHR35467:SF2">
    <property type="entry name" value="PROTEIN NEOXANTHIN-DEFICIENT 1"/>
    <property type="match status" value="1"/>
</dbReference>
<dbReference type="OrthoDB" id="834556at2"/>
<dbReference type="Proteomes" id="UP000185860">
    <property type="component" value="Unassembled WGS sequence"/>
</dbReference>
<sequence>MSYPTAPWTLKGYAIQTVHLVDIERSRPLIPQELEIVAVWPGKTIGGVYLSSYKFGSTLQYNELFVVAGIVSYAGKLGIWVSHIYVDNADSVAGGREIWELPKELAEFTWLTGEESSVTVRQGNKELCSLTYTKPSLTLPVSLALPSFSSSISNFLLFKGEFAARVGLVNGELQVPTDSTFVSLNLAQPWVTAYCDNLRLVANSPEVVGERKVEFSYS</sequence>
<evidence type="ECO:0000313" key="1">
    <source>
        <dbReference type="EMBL" id="OKH39295.1"/>
    </source>
</evidence>
<dbReference type="AlphaFoldDB" id="A0A1U7IPN3"/>
<dbReference type="Gene3D" id="2.40.400.10">
    <property type="entry name" value="Acetoacetate decarboxylase-like"/>
    <property type="match status" value="1"/>
</dbReference>
<dbReference type="Pfam" id="PF06314">
    <property type="entry name" value="ADC"/>
    <property type="match status" value="1"/>
</dbReference>
<dbReference type="InterPro" id="IPR010451">
    <property type="entry name" value="Acetoacetate_decarboxylase"/>
</dbReference>
<reference evidence="1 2" key="1">
    <citation type="submission" date="2016-11" db="EMBL/GenBank/DDBJ databases">
        <title>Draft Genome Sequences of Nine Cyanobacterial Strains from Diverse Habitats.</title>
        <authorList>
            <person name="Zhu T."/>
            <person name="Hou S."/>
            <person name="Lu X."/>
            <person name="Hess W.R."/>
        </authorList>
    </citation>
    <scope>NUCLEOTIDE SEQUENCE [LARGE SCALE GENOMIC DNA]</scope>
    <source>
        <strain evidence="1 2">IAM M-71</strain>
    </source>
</reference>
<dbReference type="GO" id="GO:0016829">
    <property type="term" value="F:lyase activity"/>
    <property type="evidence" value="ECO:0007669"/>
    <property type="project" value="InterPro"/>
</dbReference>
<name>A0A1U7IPN3_9CYAN</name>
<dbReference type="STRING" id="454136.NIES2119_06005"/>
<accession>A0A1U7IPN3</accession>